<dbReference type="InterPro" id="IPR025533">
    <property type="entry name" value="DUF4419"/>
</dbReference>
<dbReference type="EMBL" id="MU006601">
    <property type="protein sequence ID" value="KAF2743072.1"/>
    <property type="molecule type" value="Genomic_DNA"/>
</dbReference>
<dbReference type="Pfam" id="PF14388">
    <property type="entry name" value="DUF4419"/>
    <property type="match status" value="1"/>
</dbReference>
<name>A0A6A6UXS0_9PLEO</name>
<dbReference type="PANTHER" id="PTHR31252:SF11">
    <property type="entry name" value="DUF4419 DOMAIN-CONTAINING PROTEIN"/>
    <property type="match status" value="1"/>
</dbReference>
<proteinExistence type="predicted"/>
<dbReference type="Gene3D" id="1.20.120.1060">
    <property type="match status" value="1"/>
</dbReference>
<evidence type="ECO:0000313" key="2">
    <source>
        <dbReference type="Proteomes" id="UP000799440"/>
    </source>
</evidence>
<dbReference type="AlphaFoldDB" id="A0A6A6UXS0"/>
<sequence length="267" mass="29519">MAHGIPADCLQISVIVYASPGEPTVSAAGRMPVTIVTAEHGSRKCLGSLPKSQEQLFSGSCPSESQKSKGIIQGSTSQMDFDSETNPITWSTNGLVYAAMTAYNQHHHLTIRPEDVWFSILAQLSFYINAHAEELRKYFVAHEGKKELIVKVDGTINTVDFGDLAQQMAGLIQGNVKDPELQKWIFPHWSTTTDNDLTVASILMMGSMQKYFAYTVDICCGIPSVTLLGEKADWADMLKRLDKLEELGEEPKKFASLLRPVLQYFVA</sequence>
<protein>
    <submittedName>
        <fullName evidence="1">Uncharacterized protein</fullName>
    </submittedName>
</protein>
<accession>A0A6A6UXS0</accession>
<gene>
    <name evidence="1" type="ORF">M011DRAFT_462029</name>
</gene>
<dbReference type="OrthoDB" id="9978173at2759"/>
<reference evidence="1" key="1">
    <citation type="journal article" date="2020" name="Stud. Mycol.">
        <title>101 Dothideomycetes genomes: a test case for predicting lifestyles and emergence of pathogens.</title>
        <authorList>
            <person name="Haridas S."/>
            <person name="Albert R."/>
            <person name="Binder M."/>
            <person name="Bloem J."/>
            <person name="Labutti K."/>
            <person name="Salamov A."/>
            <person name="Andreopoulos B."/>
            <person name="Baker S."/>
            <person name="Barry K."/>
            <person name="Bills G."/>
            <person name="Bluhm B."/>
            <person name="Cannon C."/>
            <person name="Castanera R."/>
            <person name="Culley D."/>
            <person name="Daum C."/>
            <person name="Ezra D."/>
            <person name="Gonzalez J."/>
            <person name="Henrissat B."/>
            <person name="Kuo A."/>
            <person name="Liang C."/>
            <person name="Lipzen A."/>
            <person name="Lutzoni F."/>
            <person name="Magnuson J."/>
            <person name="Mondo S."/>
            <person name="Nolan M."/>
            <person name="Ohm R."/>
            <person name="Pangilinan J."/>
            <person name="Park H.-J."/>
            <person name="Ramirez L."/>
            <person name="Alfaro M."/>
            <person name="Sun H."/>
            <person name="Tritt A."/>
            <person name="Yoshinaga Y."/>
            <person name="Zwiers L.-H."/>
            <person name="Turgeon B."/>
            <person name="Goodwin S."/>
            <person name="Spatafora J."/>
            <person name="Crous P."/>
            <person name="Grigoriev I."/>
        </authorList>
    </citation>
    <scope>NUCLEOTIDE SEQUENCE</scope>
    <source>
        <strain evidence="1">CBS 119925</strain>
    </source>
</reference>
<organism evidence="1 2">
    <name type="scientific">Sporormia fimetaria CBS 119925</name>
    <dbReference type="NCBI Taxonomy" id="1340428"/>
    <lineage>
        <taxon>Eukaryota</taxon>
        <taxon>Fungi</taxon>
        <taxon>Dikarya</taxon>
        <taxon>Ascomycota</taxon>
        <taxon>Pezizomycotina</taxon>
        <taxon>Dothideomycetes</taxon>
        <taxon>Pleosporomycetidae</taxon>
        <taxon>Pleosporales</taxon>
        <taxon>Sporormiaceae</taxon>
        <taxon>Sporormia</taxon>
    </lineage>
</organism>
<dbReference type="Proteomes" id="UP000799440">
    <property type="component" value="Unassembled WGS sequence"/>
</dbReference>
<dbReference type="PANTHER" id="PTHR31252">
    <property type="entry name" value="DUF4419 DOMAIN-CONTAINING PROTEIN"/>
    <property type="match status" value="1"/>
</dbReference>
<evidence type="ECO:0000313" key="1">
    <source>
        <dbReference type="EMBL" id="KAF2743072.1"/>
    </source>
</evidence>
<keyword evidence="2" id="KW-1185">Reference proteome</keyword>